<proteinExistence type="predicted"/>
<evidence type="ECO:0000256" key="1">
    <source>
        <dbReference type="SAM" id="MobiDB-lite"/>
    </source>
</evidence>
<dbReference type="Proteomes" id="UP000287651">
    <property type="component" value="Unassembled WGS sequence"/>
</dbReference>
<dbReference type="EMBL" id="AMZH03006584">
    <property type="protein sequence ID" value="RRT63470.1"/>
    <property type="molecule type" value="Genomic_DNA"/>
</dbReference>
<reference evidence="2 3" key="1">
    <citation type="journal article" date="2014" name="Agronomy (Basel)">
        <title>A Draft Genome Sequence for Ensete ventricosum, the Drought-Tolerant Tree Against Hunger.</title>
        <authorList>
            <person name="Harrison J."/>
            <person name="Moore K.A."/>
            <person name="Paszkiewicz K."/>
            <person name="Jones T."/>
            <person name="Grant M."/>
            <person name="Ambacheew D."/>
            <person name="Muzemil S."/>
            <person name="Studholme D.J."/>
        </authorList>
    </citation>
    <scope>NUCLEOTIDE SEQUENCE [LARGE SCALE GENOMIC DNA]</scope>
</reference>
<dbReference type="AlphaFoldDB" id="A0A426ZHL6"/>
<comment type="caution">
    <text evidence="2">The sequence shown here is derived from an EMBL/GenBank/DDBJ whole genome shotgun (WGS) entry which is preliminary data.</text>
</comment>
<feature type="region of interest" description="Disordered" evidence="1">
    <location>
        <begin position="1"/>
        <end position="44"/>
    </location>
</feature>
<protein>
    <submittedName>
        <fullName evidence="2">Uncharacterized protein</fullName>
    </submittedName>
</protein>
<gene>
    <name evidence="2" type="ORF">B296_00005761</name>
</gene>
<accession>A0A426ZHL6</accession>
<name>A0A426ZHL6_ENSVE</name>
<sequence>MSATNPHFPLADLLEIHRPNPKVQSKSKSTLSSRSQPRAVTAPRRARLMRALRSVHDKDLNITFRSGSKEYPCHDDALVISI</sequence>
<organism evidence="2 3">
    <name type="scientific">Ensete ventricosum</name>
    <name type="common">Abyssinian banana</name>
    <name type="synonym">Musa ensete</name>
    <dbReference type="NCBI Taxonomy" id="4639"/>
    <lineage>
        <taxon>Eukaryota</taxon>
        <taxon>Viridiplantae</taxon>
        <taxon>Streptophyta</taxon>
        <taxon>Embryophyta</taxon>
        <taxon>Tracheophyta</taxon>
        <taxon>Spermatophyta</taxon>
        <taxon>Magnoliopsida</taxon>
        <taxon>Liliopsida</taxon>
        <taxon>Zingiberales</taxon>
        <taxon>Musaceae</taxon>
        <taxon>Ensete</taxon>
    </lineage>
</organism>
<evidence type="ECO:0000313" key="2">
    <source>
        <dbReference type="EMBL" id="RRT63470.1"/>
    </source>
</evidence>
<evidence type="ECO:0000313" key="3">
    <source>
        <dbReference type="Proteomes" id="UP000287651"/>
    </source>
</evidence>
<feature type="compositionally biased region" description="Low complexity" evidence="1">
    <location>
        <begin position="22"/>
        <end position="35"/>
    </location>
</feature>